<evidence type="ECO:0000313" key="5">
    <source>
        <dbReference type="Proteomes" id="UP000471745"/>
    </source>
</evidence>
<dbReference type="PROSITE" id="PS51340">
    <property type="entry name" value="MOSC"/>
    <property type="match status" value="1"/>
</dbReference>
<feature type="region of interest" description="Disordered" evidence="1">
    <location>
        <begin position="490"/>
        <end position="510"/>
    </location>
</feature>
<proteinExistence type="predicted"/>
<dbReference type="GO" id="GO:0030170">
    <property type="term" value="F:pyridoxal phosphate binding"/>
    <property type="evidence" value="ECO:0007669"/>
    <property type="project" value="InterPro"/>
</dbReference>
<feature type="compositionally biased region" description="Low complexity" evidence="1">
    <location>
        <begin position="499"/>
        <end position="509"/>
    </location>
</feature>
<dbReference type="Gene3D" id="3.10.20.30">
    <property type="match status" value="1"/>
</dbReference>
<dbReference type="Gene3D" id="2.40.33.20">
    <property type="entry name" value="PK beta-barrel domain-like"/>
    <property type="match status" value="1"/>
</dbReference>
<protein>
    <submittedName>
        <fullName evidence="4">MOSC domain-containing protein</fullName>
    </submittedName>
</protein>
<dbReference type="PROSITE" id="PS51384">
    <property type="entry name" value="FAD_FR"/>
    <property type="match status" value="1"/>
</dbReference>
<dbReference type="InterPro" id="IPR039261">
    <property type="entry name" value="FNR_nucleotide-bd"/>
</dbReference>
<dbReference type="CDD" id="cd06184">
    <property type="entry name" value="flavohem_like_fad_nad_binding"/>
    <property type="match status" value="1"/>
</dbReference>
<dbReference type="InterPro" id="IPR001433">
    <property type="entry name" value="OxRdtase_FAD/NAD-bd"/>
</dbReference>
<evidence type="ECO:0000259" key="2">
    <source>
        <dbReference type="PROSITE" id="PS51340"/>
    </source>
</evidence>
<dbReference type="InterPro" id="IPR012675">
    <property type="entry name" value="Beta-grasp_dom_sf"/>
</dbReference>
<evidence type="ECO:0000256" key="1">
    <source>
        <dbReference type="SAM" id="MobiDB-lite"/>
    </source>
</evidence>
<reference evidence="4 5" key="1">
    <citation type="submission" date="2020-01" db="EMBL/GenBank/DDBJ databases">
        <title>Insect and environment-associated Actinomycetes.</title>
        <authorList>
            <person name="Currrie C."/>
            <person name="Chevrette M."/>
            <person name="Carlson C."/>
            <person name="Stubbendieck R."/>
            <person name="Wendt-Pienkowski E."/>
        </authorList>
    </citation>
    <scope>NUCLEOTIDE SEQUENCE [LARGE SCALE GENOMIC DNA]</scope>
    <source>
        <strain evidence="4 5">SID8189</strain>
    </source>
</reference>
<dbReference type="Gene3D" id="2.40.30.10">
    <property type="entry name" value="Translation factors"/>
    <property type="match status" value="1"/>
</dbReference>
<dbReference type="RefSeq" id="WP_163090429.1">
    <property type="nucleotide sequence ID" value="NZ_JAAGNA010000853.1"/>
</dbReference>
<dbReference type="SUPFAM" id="SSF52343">
    <property type="entry name" value="Ferredoxin reductase-like, C-terminal NADP-linked domain"/>
    <property type="match status" value="1"/>
</dbReference>
<keyword evidence="5" id="KW-1185">Reference proteome</keyword>
<name>A0A9X5CNI5_9ACTN</name>
<organism evidence="4 5">
    <name type="scientific">Actinospica acidiphila</name>
    <dbReference type="NCBI Taxonomy" id="304899"/>
    <lineage>
        <taxon>Bacteria</taxon>
        <taxon>Bacillati</taxon>
        <taxon>Actinomycetota</taxon>
        <taxon>Actinomycetes</taxon>
        <taxon>Catenulisporales</taxon>
        <taxon>Actinospicaceae</taxon>
        <taxon>Actinospica</taxon>
    </lineage>
</organism>
<dbReference type="InterPro" id="IPR011037">
    <property type="entry name" value="Pyrv_Knase-like_insert_dom_sf"/>
</dbReference>
<dbReference type="InterPro" id="IPR005163">
    <property type="entry name" value="Tri_helical_YiiM-like"/>
</dbReference>
<dbReference type="InterPro" id="IPR017938">
    <property type="entry name" value="Riboflavin_synthase-like_b-brl"/>
</dbReference>
<dbReference type="GO" id="GO:0016491">
    <property type="term" value="F:oxidoreductase activity"/>
    <property type="evidence" value="ECO:0007669"/>
    <property type="project" value="InterPro"/>
</dbReference>
<dbReference type="Pfam" id="PF03475">
    <property type="entry name" value="YiiM_3-alpha"/>
    <property type="match status" value="1"/>
</dbReference>
<dbReference type="PANTHER" id="PTHR30212:SF2">
    <property type="entry name" value="PROTEIN YIIM"/>
    <property type="match status" value="1"/>
</dbReference>
<dbReference type="EMBL" id="JAAGNA010000853">
    <property type="protein sequence ID" value="NEC51731.1"/>
    <property type="molecule type" value="Genomic_DNA"/>
</dbReference>
<sequence length="591" mass="64065">MARLLSVNVGLPRDVPWRGETVHTGVFKSPVSGPRRVRRLNIEGDGQGDLRGHGGEMRAVLVYQADSYRHWSAHLGRDDLVHGNFGENFTVDGLADDEVCVGDRYRIGTAVFEVTQPRVTCYRVGMRLGEPRLPALLVSHGRPGFYLRVIDEGEVEAGQEIVKVADGPERMTVAEIDALLYRPPHPADRLERALRVGALSPGWQASFRALLDQARGDGDGAAGNAGLSPVSVTRPAWDGFRPLRVERVVDETPDVRSLWLTAPDRTPLPAARPGQYLTVRTLRTDEAPATVRSYSLSGPPGAPGYRISVKREEHGRASTWLHTGVRAGDDLQAAAPRGAFVLQDLREDPRPVVLVSAGVGVTPLLAMLYALADDADASRRQVWWLHATRNGRTHAFAGEVRGLLQRLPDARLRVFYSRPGPDDHLDAGTTSGRLTADAVARLGLPRDAQAYLCGPDLFMRGVTEALERHGLDPLHIHTEIFGAGPGSTPGIAARKRPSPHSLPSSGPGPRVEFARSQVSATWNGDHDSLLDLAEACDVPTRWSCRTGVCRTCETALMSGAVDYTTEPVEQPPPSSALICCSRPDGDVVLDL</sequence>
<dbReference type="SUPFAM" id="SSF63380">
    <property type="entry name" value="Riboflavin synthase domain-like"/>
    <property type="match status" value="1"/>
</dbReference>
<evidence type="ECO:0000259" key="3">
    <source>
        <dbReference type="PROSITE" id="PS51384"/>
    </source>
</evidence>
<accession>A0A9X5CNI5</accession>
<comment type="caution">
    <text evidence="4">The sequence shown here is derived from an EMBL/GenBank/DDBJ whole genome shotgun (WGS) entry which is preliminary data.</text>
</comment>
<dbReference type="Pfam" id="PF03473">
    <property type="entry name" value="MOSC"/>
    <property type="match status" value="1"/>
</dbReference>
<dbReference type="InterPro" id="IPR005302">
    <property type="entry name" value="MoCF_Sase_C"/>
</dbReference>
<feature type="domain" description="MOSC" evidence="2">
    <location>
        <begin position="29"/>
        <end position="164"/>
    </location>
</feature>
<dbReference type="CDD" id="cd00207">
    <property type="entry name" value="fer2"/>
    <property type="match status" value="1"/>
</dbReference>
<dbReference type="PRINTS" id="PR00409">
    <property type="entry name" value="PHDIOXRDTASE"/>
</dbReference>
<dbReference type="InterPro" id="IPR052353">
    <property type="entry name" value="Benzoxazolinone_Detox_Enz"/>
</dbReference>
<dbReference type="SUPFAM" id="SSF54292">
    <property type="entry name" value="2Fe-2S ferredoxin-like"/>
    <property type="match status" value="1"/>
</dbReference>
<dbReference type="PANTHER" id="PTHR30212">
    <property type="entry name" value="PROTEIN YIIM"/>
    <property type="match status" value="1"/>
</dbReference>
<dbReference type="InterPro" id="IPR001041">
    <property type="entry name" value="2Fe-2S_ferredoxin-type"/>
</dbReference>
<dbReference type="GO" id="GO:0051537">
    <property type="term" value="F:2 iron, 2 sulfur cluster binding"/>
    <property type="evidence" value="ECO:0007669"/>
    <property type="project" value="UniProtKB-KW"/>
</dbReference>
<dbReference type="GO" id="GO:0030151">
    <property type="term" value="F:molybdenum ion binding"/>
    <property type="evidence" value="ECO:0007669"/>
    <property type="project" value="InterPro"/>
</dbReference>
<dbReference type="Proteomes" id="UP000471745">
    <property type="component" value="Unassembled WGS sequence"/>
</dbReference>
<dbReference type="AlphaFoldDB" id="A0A9X5CNI5"/>
<evidence type="ECO:0000313" key="4">
    <source>
        <dbReference type="EMBL" id="NEC51731.1"/>
    </source>
</evidence>
<dbReference type="Gene3D" id="3.40.50.80">
    <property type="entry name" value="Nucleotide-binding domain of ferredoxin-NADP reductase (FNR) module"/>
    <property type="match status" value="1"/>
</dbReference>
<feature type="domain" description="FAD-binding FR-type" evidence="3">
    <location>
        <begin position="238"/>
        <end position="343"/>
    </location>
</feature>
<dbReference type="InterPro" id="IPR017927">
    <property type="entry name" value="FAD-bd_FR_type"/>
</dbReference>
<dbReference type="InterPro" id="IPR036010">
    <property type="entry name" value="2Fe-2S_ferredoxin-like_sf"/>
</dbReference>
<dbReference type="Pfam" id="PF00111">
    <property type="entry name" value="Fer2"/>
    <property type="match status" value="1"/>
</dbReference>
<dbReference type="Pfam" id="PF00175">
    <property type="entry name" value="NAD_binding_1"/>
    <property type="match status" value="1"/>
</dbReference>
<gene>
    <name evidence="4" type="ORF">G3I18_24680</name>
</gene>
<dbReference type="SUPFAM" id="SSF50800">
    <property type="entry name" value="PK beta-barrel domain-like"/>
    <property type="match status" value="1"/>
</dbReference>